<dbReference type="SMART" id="SM00909">
    <property type="entry name" value="Germane"/>
    <property type="match status" value="1"/>
</dbReference>
<dbReference type="AlphaFoldDB" id="A0A1D8GAR2"/>
<dbReference type="Pfam" id="PF10646">
    <property type="entry name" value="Germane"/>
    <property type="match status" value="1"/>
</dbReference>
<evidence type="ECO:0000313" key="4">
    <source>
        <dbReference type="EMBL" id="AOT62503.1"/>
    </source>
</evidence>
<feature type="domain" description="GerMN" evidence="3">
    <location>
        <begin position="130"/>
        <end position="220"/>
    </location>
</feature>
<sequence>MAFRTRTTSARPRTAPARPRRSRKAPLASALALALALSACAAGTGGGGAGAADRTPRTGSAAPQDPAATPAAPSASGTRSPGGTAPPPTAPAPGPTTPPAEGRQVRTGVYFLHGERVSPAPRSVTAPATVAGALRALLAGPNPRERGHGRTTAIPEGTRLRSLAVRDGVATVDLTGRYDDGGGTLSMRARLAQVVFTATRFPAVTSVRFALDGGPVTRFGGEGVDLARPVGRADFEDLTPAVLVESPMIGDTVRGPVRVWGTANTFEASFGLRITDADGHTAAHTPVMATSGNGVRGTFDLTVRLQGFREGPGTLTALWDDPEQERLVSEATVPLTLRR</sequence>
<evidence type="ECO:0000259" key="3">
    <source>
        <dbReference type="SMART" id="SM00909"/>
    </source>
</evidence>
<proteinExistence type="predicted"/>
<feature type="compositionally biased region" description="Pro residues" evidence="1">
    <location>
        <begin position="84"/>
        <end position="98"/>
    </location>
</feature>
<evidence type="ECO:0000313" key="5">
    <source>
        <dbReference type="Proteomes" id="UP000095349"/>
    </source>
</evidence>
<dbReference type="Proteomes" id="UP000095349">
    <property type="component" value="Chromosome"/>
</dbReference>
<accession>A0A1D8GAR2</accession>
<evidence type="ECO:0000256" key="2">
    <source>
        <dbReference type="SAM" id="SignalP"/>
    </source>
</evidence>
<feature type="region of interest" description="Disordered" evidence="1">
    <location>
        <begin position="42"/>
        <end position="102"/>
    </location>
</feature>
<feature type="compositionally biased region" description="Low complexity" evidence="1">
    <location>
        <begin position="51"/>
        <end position="83"/>
    </location>
</feature>
<dbReference type="InterPro" id="IPR019606">
    <property type="entry name" value="GerMN"/>
</dbReference>
<reference evidence="4 5" key="1">
    <citation type="submission" date="2016-09" db="EMBL/GenBank/DDBJ databases">
        <title>Streptomyces rubrolavendulae MJM4426 Genome sequencing and assembly.</title>
        <authorList>
            <person name="Kim J.-G."/>
        </authorList>
    </citation>
    <scope>NUCLEOTIDE SEQUENCE [LARGE SCALE GENOMIC DNA]</scope>
    <source>
        <strain evidence="4 5">MJM4426</strain>
    </source>
</reference>
<dbReference type="RefSeq" id="WP_069979284.1">
    <property type="nucleotide sequence ID" value="NZ_CP017316.1"/>
</dbReference>
<feature type="chain" id="PRO_5038682693" evidence="2">
    <location>
        <begin position="42"/>
        <end position="339"/>
    </location>
</feature>
<dbReference type="EMBL" id="CP017316">
    <property type="protein sequence ID" value="AOT62503.1"/>
    <property type="molecule type" value="Genomic_DNA"/>
</dbReference>
<feature type="signal peptide" evidence="2">
    <location>
        <begin position="1"/>
        <end position="41"/>
    </location>
</feature>
<feature type="compositionally biased region" description="Low complexity" evidence="1">
    <location>
        <begin position="1"/>
        <end position="17"/>
    </location>
</feature>
<keyword evidence="5" id="KW-1185">Reference proteome</keyword>
<evidence type="ECO:0000256" key="1">
    <source>
        <dbReference type="SAM" id="MobiDB-lite"/>
    </source>
</evidence>
<gene>
    <name evidence="4" type="ORF">A4G23_05401</name>
</gene>
<name>A0A1D8GAR2_9ACTN</name>
<feature type="region of interest" description="Disordered" evidence="1">
    <location>
        <begin position="1"/>
        <end position="28"/>
    </location>
</feature>
<dbReference type="PATRIC" id="fig|285473.5.peg.5694"/>
<dbReference type="KEGG" id="srn:A4G23_05401"/>
<organism evidence="4 5">
    <name type="scientific">Streptomyces rubrolavendulae</name>
    <dbReference type="NCBI Taxonomy" id="285473"/>
    <lineage>
        <taxon>Bacteria</taxon>
        <taxon>Bacillati</taxon>
        <taxon>Actinomycetota</taxon>
        <taxon>Actinomycetes</taxon>
        <taxon>Kitasatosporales</taxon>
        <taxon>Streptomycetaceae</taxon>
        <taxon>Streptomyces</taxon>
    </lineage>
</organism>
<dbReference type="InterPro" id="IPR018911">
    <property type="entry name" value="Gmad2_Ig-like_dom"/>
</dbReference>
<keyword evidence="2" id="KW-0732">Signal</keyword>
<dbReference type="OrthoDB" id="4720181at2"/>
<protein>
    <submittedName>
        <fullName evidence="4">Sporulation and spore germination</fullName>
    </submittedName>
</protein>
<dbReference type="Pfam" id="PF10648">
    <property type="entry name" value="Gmad2"/>
    <property type="match status" value="1"/>
</dbReference>